<keyword evidence="1" id="KW-0812">Transmembrane</keyword>
<evidence type="ECO:0000313" key="2">
    <source>
        <dbReference type="EMBL" id="RDS80082.1"/>
    </source>
</evidence>
<organism evidence="2 3">
    <name type="scientific">Dyella psychrodurans</name>
    <dbReference type="NCBI Taxonomy" id="1927960"/>
    <lineage>
        <taxon>Bacteria</taxon>
        <taxon>Pseudomonadati</taxon>
        <taxon>Pseudomonadota</taxon>
        <taxon>Gammaproteobacteria</taxon>
        <taxon>Lysobacterales</taxon>
        <taxon>Rhodanobacteraceae</taxon>
        <taxon>Dyella</taxon>
    </lineage>
</organism>
<protein>
    <submittedName>
        <fullName evidence="2">Uncharacterized protein</fullName>
    </submittedName>
</protein>
<comment type="caution">
    <text evidence="2">The sequence shown here is derived from an EMBL/GenBank/DDBJ whole genome shotgun (WGS) entry which is preliminary data.</text>
</comment>
<feature type="transmembrane region" description="Helical" evidence="1">
    <location>
        <begin position="93"/>
        <end position="110"/>
    </location>
</feature>
<feature type="transmembrane region" description="Helical" evidence="1">
    <location>
        <begin position="20"/>
        <end position="44"/>
    </location>
</feature>
<evidence type="ECO:0000256" key="1">
    <source>
        <dbReference type="SAM" id="Phobius"/>
    </source>
</evidence>
<feature type="transmembrane region" description="Helical" evidence="1">
    <location>
        <begin position="116"/>
        <end position="139"/>
    </location>
</feature>
<keyword evidence="3" id="KW-1185">Reference proteome</keyword>
<reference evidence="2 3" key="1">
    <citation type="submission" date="2018-07" db="EMBL/GenBank/DDBJ databases">
        <title>Dyella monticola sp. nov. and Dyella psychrodurans sp. nov. isolated from monsoon evergreen broad-leaved forest soil of Dinghu Mountain, China.</title>
        <authorList>
            <person name="Gao Z."/>
            <person name="Qiu L."/>
        </authorList>
    </citation>
    <scope>NUCLEOTIDE SEQUENCE [LARGE SCALE GENOMIC DNA]</scope>
    <source>
        <strain evidence="2 3">4MSK11</strain>
    </source>
</reference>
<feature type="transmembrane region" description="Helical" evidence="1">
    <location>
        <begin position="191"/>
        <end position="213"/>
    </location>
</feature>
<gene>
    <name evidence="2" type="ORF">DWU99_20170</name>
</gene>
<sequence length="298" mass="32021">MQSMSGDPDTPPVGPAPMLLEVLALCGYGLWLLLGLALGLGIYSGGRGDALVPLTLGCAFVSAGLLTACLRWRLMPEWHGWLIGSGHRPTPEALLALATYLPMLGVAGLVRGNDAFWATRLTGIVLMLCSLSCLIISANGYRARRLAQAGVTMQIPLSRVLSACYGGGLWLWVCAIFQADLLGADAARWPWVVGLLLLALLLGLADGLGWQQSLRYPSPGERRRHAQDLQPQRFLAAALICAVPCINLLLAPITPWGRWLALCAALAYVAGKTMELHLYDVAFTRPAESDAVWPQNRS</sequence>
<accession>A0A370WVC5</accession>
<dbReference type="AlphaFoldDB" id="A0A370WVC5"/>
<keyword evidence="1" id="KW-1133">Transmembrane helix</keyword>
<keyword evidence="1" id="KW-0472">Membrane</keyword>
<feature type="transmembrane region" description="Helical" evidence="1">
    <location>
        <begin position="50"/>
        <end position="72"/>
    </location>
</feature>
<name>A0A370WVC5_9GAMM</name>
<dbReference type="Proteomes" id="UP000255334">
    <property type="component" value="Unassembled WGS sequence"/>
</dbReference>
<feature type="transmembrane region" description="Helical" evidence="1">
    <location>
        <begin position="234"/>
        <end position="253"/>
    </location>
</feature>
<feature type="transmembrane region" description="Helical" evidence="1">
    <location>
        <begin position="160"/>
        <end position="179"/>
    </location>
</feature>
<proteinExistence type="predicted"/>
<evidence type="ECO:0000313" key="3">
    <source>
        <dbReference type="Proteomes" id="UP000255334"/>
    </source>
</evidence>
<dbReference type="EMBL" id="QRBF01000011">
    <property type="protein sequence ID" value="RDS80082.1"/>
    <property type="molecule type" value="Genomic_DNA"/>
</dbReference>